<dbReference type="VEuPathDB" id="FungiDB:LEMA_P082640.1"/>
<name>E5A5Y0_LEPMJ</name>
<accession>E5A5Y0</accession>
<protein>
    <submittedName>
        <fullName evidence="1">Uncharacterized protein</fullName>
    </submittedName>
</protein>
<organism evidence="1 2">
    <name type="scientific">Leptosphaeria maculans (strain JN3 / isolate v23.1.3 / race Av1-4-5-6-7-8)</name>
    <name type="common">Blackleg fungus</name>
    <name type="synonym">Phoma lingam</name>
    <dbReference type="NCBI Taxonomy" id="985895"/>
    <lineage>
        <taxon>Eukaryota</taxon>
        <taxon>Fungi</taxon>
        <taxon>Dikarya</taxon>
        <taxon>Ascomycota</taxon>
        <taxon>Pezizomycotina</taxon>
        <taxon>Dothideomycetes</taxon>
        <taxon>Pleosporomycetidae</taxon>
        <taxon>Pleosporales</taxon>
        <taxon>Pleosporineae</taxon>
        <taxon>Leptosphaeriaceae</taxon>
        <taxon>Plenodomus</taxon>
        <taxon>Plenodomus lingam/Leptosphaeria maculans species complex</taxon>
    </lineage>
</organism>
<dbReference type="HOGENOM" id="CLU_3069151_0_0_1"/>
<dbReference type="AlphaFoldDB" id="E5A5Y0"/>
<dbReference type="Proteomes" id="UP000002668">
    <property type="component" value="Genome"/>
</dbReference>
<dbReference type="InParanoid" id="E5A5Y0"/>
<gene>
    <name evidence="1" type="ORF">LEMA_P082640.1</name>
</gene>
<reference evidence="2" key="1">
    <citation type="journal article" date="2011" name="Nat. Commun.">
        <title>Effector diversification within compartments of the Leptosphaeria maculans genome affected by Repeat-Induced Point mutations.</title>
        <authorList>
            <person name="Rouxel T."/>
            <person name="Grandaubert J."/>
            <person name="Hane J.K."/>
            <person name="Hoede C."/>
            <person name="van de Wouw A.P."/>
            <person name="Couloux A."/>
            <person name="Dominguez V."/>
            <person name="Anthouard V."/>
            <person name="Bally P."/>
            <person name="Bourras S."/>
            <person name="Cozijnsen A.J."/>
            <person name="Ciuffetti L.M."/>
            <person name="Degrave A."/>
            <person name="Dilmaghani A."/>
            <person name="Duret L."/>
            <person name="Fudal I."/>
            <person name="Goodwin S.B."/>
            <person name="Gout L."/>
            <person name="Glaser N."/>
            <person name="Linglin J."/>
            <person name="Kema G.H.J."/>
            <person name="Lapalu N."/>
            <person name="Lawrence C.B."/>
            <person name="May K."/>
            <person name="Meyer M."/>
            <person name="Ollivier B."/>
            <person name="Poulain J."/>
            <person name="Schoch C.L."/>
            <person name="Simon A."/>
            <person name="Spatafora J.W."/>
            <person name="Stachowiak A."/>
            <person name="Turgeon B.G."/>
            <person name="Tyler B.M."/>
            <person name="Vincent D."/>
            <person name="Weissenbach J."/>
            <person name="Amselem J."/>
            <person name="Quesneville H."/>
            <person name="Oliver R.P."/>
            <person name="Wincker P."/>
            <person name="Balesdent M.-H."/>
            <person name="Howlett B.J."/>
        </authorList>
    </citation>
    <scope>NUCLEOTIDE SEQUENCE [LARGE SCALE GENOMIC DNA]</scope>
    <source>
        <strain evidence="2">JN3 / isolate v23.1.3 / race Av1-4-5-6-7-8</strain>
    </source>
</reference>
<proteinExistence type="predicted"/>
<dbReference type="EMBL" id="FP929135">
    <property type="protein sequence ID" value="CBX99025.1"/>
    <property type="molecule type" value="Genomic_DNA"/>
</dbReference>
<sequence length="53" mass="6112">MSSQLLIQLQMHTNTARFIPDINNALQIQIDPSVHQEATQDPRSHTIRFLQLT</sequence>
<evidence type="ECO:0000313" key="2">
    <source>
        <dbReference type="Proteomes" id="UP000002668"/>
    </source>
</evidence>
<evidence type="ECO:0000313" key="1">
    <source>
        <dbReference type="EMBL" id="CBX99025.1"/>
    </source>
</evidence>
<keyword evidence="2" id="KW-1185">Reference proteome</keyword>